<evidence type="ECO:0000313" key="2">
    <source>
        <dbReference type="Proteomes" id="UP000821853"/>
    </source>
</evidence>
<proteinExistence type="predicted"/>
<dbReference type="VEuPathDB" id="VectorBase:HLOH_062281"/>
<sequence length="123" mass="13465">MPQLERVTIARSRQQRGAVLVVKEISVSHCAQNTFFAPKAGDKSVRRGRRRLGGVRKWMPDWEHRHPNLYIASSSSPDACYFCATTSTGLIAEYIPGPISAAHFYGAVKPPAAPATQSTEPSI</sequence>
<keyword evidence="2" id="KW-1185">Reference proteome</keyword>
<reference evidence="1 2" key="1">
    <citation type="journal article" date="2020" name="Cell">
        <title>Large-Scale Comparative Analyses of Tick Genomes Elucidate Their Genetic Diversity and Vector Capacities.</title>
        <authorList>
            <consortium name="Tick Genome and Microbiome Consortium (TIGMIC)"/>
            <person name="Jia N."/>
            <person name="Wang J."/>
            <person name="Shi W."/>
            <person name="Du L."/>
            <person name="Sun Y."/>
            <person name="Zhan W."/>
            <person name="Jiang J.F."/>
            <person name="Wang Q."/>
            <person name="Zhang B."/>
            <person name="Ji P."/>
            <person name="Bell-Sakyi L."/>
            <person name="Cui X.M."/>
            <person name="Yuan T.T."/>
            <person name="Jiang B.G."/>
            <person name="Yang W.F."/>
            <person name="Lam T.T."/>
            <person name="Chang Q.C."/>
            <person name="Ding S.J."/>
            <person name="Wang X.J."/>
            <person name="Zhu J.G."/>
            <person name="Ruan X.D."/>
            <person name="Zhao L."/>
            <person name="Wei J.T."/>
            <person name="Ye R.Z."/>
            <person name="Que T.C."/>
            <person name="Du C.H."/>
            <person name="Zhou Y.H."/>
            <person name="Cheng J.X."/>
            <person name="Dai P.F."/>
            <person name="Guo W.B."/>
            <person name="Han X.H."/>
            <person name="Huang E.J."/>
            <person name="Li L.F."/>
            <person name="Wei W."/>
            <person name="Gao Y.C."/>
            <person name="Liu J.Z."/>
            <person name="Shao H.Z."/>
            <person name="Wang X."/>
            <person name="Wang C.C."/>
            <person name="Yang T.C."/>
            <person name="Huo Q.B."/>
            <person name="Li W."/>
            <person name="Chen H.Y."/>
            <person name="Chen S.E."/>
            <person name="Zhou L.G."/>
            <person name="Ni X.B."/>
            <person name="Tian J.H."/>
            <person name="Sheng Y."/>
            <person name="Liu T."/>
            <person name="Pan Y.S."/>
            <person name="Xia L.Y."/>
            <person name="Li J."/>
            <person name="Zhao F."/>
            <person name="Cao W.C."/>
        </authorList>
    </citation>
    <scope>NUCLEOTIDE SEQUENCE [LARGE SCALE GENOMIC DNA]</scope>
    <source>
        <strain evidence="1">HaeL-2018</strain>
    </source>
</reference>
<organism evidence="1 2">
    <name type="scientific">Haemaphysalis longicornis</name>
    <name type="common">Bush tick</name>
    <dbReference type="NCBI Taxonomy" id="44386"/>
    <lineage>
        <taxon>Eukaryota</taxon>
        <taxon>Metazoa</taxon>
        <taxon>Ecdysozoa</taxon>
        <taxon>Arthropoda</taxon>
        <taxon>Chelicerata</taxon>
        <taxon>Arachnida</taxon>
        <taxon>Acari</taxon>
        <taxon>Parasitiformes</taxon>
        <taxon>Ixodida</taxon>
        <taxon>Ixodoidea</taxon>
        <taxon>Ixodidae</taxon>
        <taxon>Haemaphysalinae</taxon>
        <taxon>Haemaphysalis</taxon>
    </lineage>
</organism>
<dbReference type="Proteomes" id="UP000821853">
    <property type="component" value="Chromosome 2"/>
</dbReference>
<accession>A0A9J6FVW4</accession>
<comment type="caution">
    <text evidence="1">The sequence shown here is derived from an EMBL/GenBank/DDBJ whole genome shotgun (WGS) entry which is preliminary data.</text>
</comment>
<dbReference type="EMBL" id="JABSTR010000004">
    <property type="protein sequence ID" value="KAH9367386.1"/>
    <property type="molecule type" value="Genomic_DNA"/>
</dbReference>
<name>A0A9J6FVW4_HAELO</name>
<gene>
    <name evidence="1" type="ORF">HPB48_010181</name>
</gene>
<dbReference type="AlphaFoldDB" id="A0A9J6FVW4"/>
<evidence type="ECO:0000313" key="1">
    <source>
        <dbReference type="EMBL" id="KAH9367386.1"/>
    </source>
</evidence>
<protein>
    <submittedName>
        <fullName evidence="1">Uncharacterized protein</fullName>
    </submittedName>
</protein>